<reference evidence="1" key="1">
    <citation type="submission" date="2019-12" db="EMBL/GenBank/DDBJ databases">
        <title>Genome sequencing and annotation of Brassica cretica.</title>
        <authorList>
            <person name="Studholme D.J."/>
            <person name="Sarris P.F."/>
        </authorList>
    </citation>
    <scope>NUCLEOTIDE SEQUENCE</scope>
    <source>
        <strain evidence="1">PFS-001/15</strain>
        <tissue evidence="1">Leaf</tissue>
    </source>
</reference>
<comment type="caution">
    <text evidence="1">The sequence shown here is derived from an EMBL/GenBank/DDBJ whole genome shotgun (WGS) entry which is preliminary data.</text>
</comment>
<gene>
    <name evidence="1" type="ORF">F2Q68_00044368</name>
</gene>
<name>A0A8S9KLF2_BRACR</name>
<accession>A0A8S9KLF2</accession>
<organism evidence="1 2">
    <name type="scientific">Brassica cretica</name>
    <name type="common">Mustard</name>
    <dbReference type="NCBI Taxonomy" id="69181"/>
    <lineage>
        <taxon>Eukaryota</taxon>
        <taxon>Viridiplantae</taxon>
        <taxon>Streptophyta</taxon>
        <taxon>Embryophyta</taxon>
        <taxon>Tracheophyta</taxon>
        <taxon>Spermatophyta</taxon>
        <taxon>Magnoliopsida</taxon>
        <taxon>eudicotyledons</taxon>
        <taxon>Gunneridae</taxon>
        <taxon>Pentapetalae</taxon>
        <taxon>rosids</taxon>
        <taxon>malvids</taxon>
        <taxon>Brassicales</taxon>
        <taxon>Brassicaceae</taxon>
        <taxon>Brassiceae</taxon>
        <taxon>Brassica</taxon>
    </lineage>
</organism>
<protein>
    <submittedName>
        <fullName evidence="1">Uncharacterized protein</fullName>
    </submittedName>
</protein>
<dbReference type="Proteomes" id="UP000712281">
    <property type="component" value="Unassembled WGS sequence"/>
</dbReference>
<evidence type="ECO:0000313" key="1">
    <source>
        <dbReference type="EMBL" id="KAF2607967.1"/>
    </source>
</evidence>
<evidence type="ECO:0000313" key="2">
    <source>
        <dbReference type="Proteomes" id="UP000712281"/>
    </source>
</evidence>
<sequence>MADGVRSLIYGSTFLQGWEITILWCETVVPGGMSPIFFLFGGGHSTSSGKVLDGLCLKRSMHVFSVLVCQWGSSDYGACSLLV</sequence>
<dbReference type="EMBL" id="QGKW02000276">
    <property type="protein sequence ID" value="KAF2607967.1"/>
    <property type="molecule type" value="Genomic_DNA"/>
</dbReference>
<proteinExistence type="predicted"/>